<comment type="caution">
    <text evidence="7">The sequence shown here is derived from an EMBL/GenBank/DDBJ whole genome shotgun (WGS) entry which is preliminary data.</text>
</comment>
<comment type="similarity">
    <text evidence="1 4">Belongs to the ketopantoate reductase family.</text>
</comment>
<dbReference type="InterPro" id="IPR036291">
    <property type="entry name" value="NAD(P)-bd_dom_sf"/>
</dbReference>
<dbReference type="PANTHER" id="PTHR21708:SF26">
    <property type="entry name" value="2-DEHYDROPANTOATE 2-REDUCTASE"/>
    <property type="match status" value="1"/>
</dbReference>
<evidence type="ECO:0000256" key="2">
    <source>
        <dbReference type="ARBA" id="ARBA00022857"/>
    </source>
</evidence>
<dbReference type="RefSeq" id="WP_135348750.1">
    <property type="nucleotide sequence ID" value="NZ_SRJD01000011.1"/>
</dbReference>
<dbReference type="InterPro" id="IPR013328">
    <property type="entry name" value="6PGD_dom2"/>
</dbReference>
<dbReference type="GO" id="GO:0008677">
    <property type="term" value="F:2-dehydropantoate 2-reductase activity"/>
    <property type="evidence" value="ECO:0007669"/>
    <property type="project" value="UniProtKB-EC"/>
</dbReference>
<feature type="domain" description="Ketopantoate reductase C-terminal" evidence="6">
    <location>
        <begin position="179"/>
        <end position="300"/>
    </location>
</feature>
<keyword evidence="8" id="KW-1185">Reference proteome</keyword>
<dbReference type="EC" id="1.1.1.169" evidence="4"/>
<evidence type="ECO:0000259" key="5">
    <source>
        <dbReference type="Pfam" id="PF02558"/>
    </source>
</evidence>
<dbReference type="InterPro" id="IPR013752">
    <property type="entry name" value="KPA_reductase"/>
</dbReference>
<dbReference type="InterPro" id="IPR013332">
    <property type="entry name" value="KPR_N"/>
</dbReference>
<accession>A0A4Z0GLZ9</accession>
<dbReference type="Proteomes" id="UP000298347">
    <property type="component" value="Unassembled WGS sequence"/>
</dbReference>
<dbReference type="FunFam" id="1.10.1040.10:FF:000017">
    <property type="entry name" value="2-dehydropantoate 2-reductase"/>
    <property type="match status" value="1"/>
</dbReference>
<keyword evidence="2 4" id="KW-0521">NADP</keyword>
<dbReference type="InterPro" id="IPR003710">
    <property type="entry name" value="ApbA"/>
</dbReference>
<dbReference type="SUPFAM" id="SSF48179">
    <property type="entry name" value="6-phosphogluconate dehydrogenase C-terminal domain-like"/>
    <property type="match status" value="1"/>
</dbReference>
<dbReference type="FunFam" id="3.40.50.720:FF:000307">
    <property type="entry name" value="2-dehydropantoate 2-reductase"/>
    <property type="match status" value="1"/>
</dbReference>
<dbReference type="UniPathway" id="UPA00028">
    <property type="reaction ID" value="UER00004"/>
</dbReference>
<dbReference type="Gene3D" id="1.10.1040.10">
    <property type="entry name" value="N-(1-d-carboxylethyl)-l-norvaline Dehydrogenase, domain 2"/>
    <property type="match status" value="1"/>
</dbReference>
<dbReference type="PANTHER" id="PTHR21708">
    <property type="entry name" value="PROBABLE 2-DEHYDROPANTOATE 2-REDUCTASE"/>
    <property type="match status" value="1"/>
</dbReference>
<organism evidence="7 8">
    <name type="scientific">Sporolactobacillus shoreae</name>
    <dbReference type="NCBI Taxonomy" id="1465501"/>
    <lineage>
        <taxon>Bacteria</taxon>
        <taxon>Bacillati</taxon>
        <taxon>Bacillota</taxon>
        <taxon>Bacilli</taxon>
        <taxon>Bacillales</taxon>
        <taxon>Sporolactobacillaceae</taxon>
        <taxon>Sporolactobacillus</taxon>
    </lineage>
</organism>
<evidence type="ECO:0000313" key="7">
    <source>
        <dbReference type="EMBL" id="TGA97818.1"/>
    </source>
</evidence>
<sequence>MKIAVLGAGAIGCFFGGLLERKDMDVTFVAKGRTLERLRQHDLIVKSIRGDFSLPVKVVDAEQLRAEENYDFILLAIKSTALDDVIPKLRTLSGPKTEIVCLLNGIGNEERLAEIFGDDRVVGGSAFISIIREAPGIVNHVGEGTLMIGEWKKGKSSKSLEHLVKVFHESGIRTEISADIRQVKWEKLLWNIIYNPLTALTGTRVGEALDDPDLAYLLSQVKSEFLSTADAAGVSISTDYTSKVLLPNPEVQNHKTSMLQDLESGREMELEAILGFVIKTADQYKVPVKTIETIYHLLRFTERKQG</sequence>
<dbReference type="InterPro" id="IPR051402">
    <property type="entry name" value="KPR-Related"/>
</dbReference>
<dbReference type="EMBL" id="SRJD01000011">
    <property type="protein sequence ID" value="TGA97818.1"/>
    <property type="molecule type" value="Genomic_DNA"/>
</dbReference>
<keyword evidence="4" id="KW-0566">Pantothenate biosynthesis</keyword>
<evidence type="ECO:0000313" key="8">
    <source>
        <dbReference type="Proteomes" id="UP000298347"/>
    </source>
</evidence>
<dbReference type="Gene3D" id="3.40.50.720">
    <property type="entry name" value="NAD(P)-binding Rossmann-like Domain"/>
    <property type="match status" value="1"/>
</dbReference>
<comment type="pathway">
    <text evidence="4">Cofactor biosynthesis; (R)-pantothenate biosynthesis; (R)-pantoate from 3-methyl-2-oxobutanoate: step 2/2.</text>
</comment>
<reference evidence="7 8" key="1">
    <citation type="journal article" date="2015" name="Int. J. Syst. Evol. Microbiol.">
        <title>Sporolactobacillus shoreae sp. nov. and Sporolactobacillus spathodeae sp. nov., two spore-forming lactic acid bacteria isolated from tree barks in Thailand.</title>
        <authorList>
            <person name="Thamacharoensuk T."/>
            <person name="Kitahara M."/>
            <person name="Ohkuma M."/>
            <person name="Thongchul N."/>
            <person name="Tanasupawat S."/>
        </authorList>
    </citation>
    <scope>NUCLEOTIDE SEQUENCE [LARGE SCALE GENOMIC DNA]</scope>
    <source>
        <strain evidence="7 8">BK92</strain>
    </source>
</reference>
<dbReference type="NCBIfam" id="TIGR00745">
    <property type="entry name" value="apbA_panE"/>
    <property type="match status" value="1"/>
</dbReference>
<dbReference type="InterPro" id="IPR008927">
    <property type="entry name" value="6-PGluconate_DH-like_C_sf"/>
</dbReference>
<protein>
    <recommendedName>
        <fullName evidence="4">2-dehydropantoate 2-reductase</fullName>
        <ecNumber evidence="4">1.1.1.169</ecNumber>
    </recommendedName>
    <alternativeName>
        <fullName evidence="4">Ketopantoate reductase</fullName>
    </alternativeName>
</protein>
<evidence type="ECO:0000256" key="1">
    <source>
        <dbReference type="ARBA" id="ARBA00007870"/>
    </source>
</evidence>
<comment type="catalytic activity">
    <reaction evidence="4">
        <text>(R)-pantoate + NADP(+) = 2-dehydropantoate + NADPH + H(+)</text>
        <dbReference type="Rhea" id="RHEA:16233"/>
        <dbReference type="ChEBI" id="CHEBI:11561"/>
        <dbReference type="ChEBI" id="CHEBI:15378"/>
        <dbReference type="ChEBI" id="CHEBI:15980"/>
        <dbReference type="ChEBI" id="CHEBI:57783"/>
        <dbReference type="ChEBI" id="CHEBI:58349"/>
        <dbReference type="EC" id="1.1.1.169"/>
    </reaction>
</comment>
<dbReference type="Pfam" id="PF08546">
    <property type="entry name" value="ApbA_C"/>
    <property type="match status" value="1"/>
</dbReference>
<name>A0A4Z0GLZ9_9BACL</name>
<dbReference type="GO" id="GO:0005737">
    <property type="term" value="C:cytoplasm"/>
    <property type="evidence" value="ECO:0007669"/>
    <property type="project" value="TreeGrafter"/>
</dbReference>
<dbReference type="SUPFAM" id="SSF51735">
    <property type="entry name" value="NAD(P)-binding Rossmann-fold domains"/>
    <property type="match status" value="1"/>
</dbReference>
<keyword evidence="3 4" id="KW-0560">Oxidoreductase</keyword>
<evidence type="ECO:0000256" key="3">
    <source>
        <dbReference type="ARBA" id="ARBA00023002"/>
    </source>
</evidence>
<dbReference type="Pfam" id="PF02558">
    <property type="entry name" value="ApbA"/>
    <property type="match status" value="1"/>
</dbReference>
<evidence type="ECO:0000259" key="6">
    <source>
        <dbReference type="Pfam" id="PF08546"/>
    </source>
</evidence>
<feature type="domain" description="Ketopantoate reductase N-terminal" evidence="5">
    <location>
        <begin position="3"/>
        <end position="152"/>
    </location>
</feature>
<dbReference type="AlphaFoldDB" id="A0A4Z0GLZ9"/>
<dbReference type="GO" id="GO:0015940">
    <property type="term" value="P:pantothenate biosynthetic process"/>
    <property type="evidence" value="ECO:0007669"/>
    <property type="project" value="UniProtKB-UniPathway"/>
</dbReference>
<proteinExistence type="inferred from homology"/>
<dbReference type="OrthoDB" id="9800163at2"/>
<gene>
    <name evidence="7" type="ORF">E4665_10495</name>
</gene>
<evidence type="ECO:0000256" key="4">
    <source>
        <dbReference type="RuleBase" id="RU362068"/>
    </source>
</evidence>
<comment type="function">
    <text evidence="4">Catalyzes the NADPH-dependent reduction of ketopantoate into pantoic acid.</text>
</comment>